<dbReference type="Proteomes" id="UP000225706">
    <property type="component" value="Unassembled WGS sequence"/>
</dbReference>
<dbReference type="InterPro" id="IPR016135">
    <property type="entry name" value="UBQ-conjugating_enzyme/RWD"/>
</dbReference>
<name>A0A2B4S6D5_STYPI</name>
<dbReference type="SUPFAM" id="SSF54495">
    <property type="entry name" value="UBC-like"/>
    <property type="match status" value="1"/>
</dbReference>
<keyword evidence="3" id="KW-0808">Transferase</keyword>
<evidence type="ECO:0000259" key="9">
    <source>
        <dbReference type="PROSITE" id="PS50127"/>
    </source>
</evidence>
<feature type="compositionally biased region" description="Acidic residues" evidence="8">
    <location>
        <begin position="30"/>
        <end position="49"/>
    </location>
</feature>
<comment type="caution">
    <text evidence="10">The sequence shown here is derived from an EMBL/GenBank/DDBJ whole genome shotgun (WGS) entry which is preliminary data.</text>
</comment>
<reference evidence="11" key="1">
    <citation type="journal article" date="2017" name="bioRxiv">
        <title>Comparative analysis of the genomes of Stylophora pistillata and Acropora digitifera provides evidence for extensive differences between species of corals.</title>
        <authorList>
            <person name="Voolstra C.R."/>
            <person name="Li Y."/>
            <person name="Liew Y.J."/>
            <person name="Baumgarten S."/>
            <person name="Zoccola D."/>
            <person name="Flot J.-F."/>
            <person name="Tambutte S."/>
            <person name="Allemand D."/>
            <person name="Aranda M."/>
        </authorList>
    </citation>
    <scope>NUCLEOTIDE SEQUENCE [LARGE SCALE GENOMIC DNA]</scope>
</reference>
<evidence type="ECO:0000256" key="4">
    <source>
        <dbReference type="ARBA" id="ARBA00022786"/>
    </source>
</evidence>
<feature type="compositionally biased region" description="Polar residues" evidence="8">
    <location>
        <begin position="50"/>
        <end position="59"/>
    </location>
</feature>
<evidence type="ECO:0000256" key="2">
    <source>
        <dbReference type="ARBA" id="ARBA00012486"/>
    </source>
</evidence>
<dbReference type="PROSITE" id="PS50127">
    <property type="entry name" value="UBC_2"/>
    <property type="match status" value="1"/>
</dbReference>
<evidence type="ECO:0000256" key="3">
    <source>
        <dbReference type="ARBA" id="ARBA00022679"/>
    </source>
</evidence>
<evidence type="ECO:0000313" key="10">
    <source>
        <dbReference type="EMBL" id="PFX24147.1"/>
    </source>
</evidence>
<feature type="domain" description="UBC core" evidence="9">
    <location>
        <begin position="142"/>
        <end position="290"/>
    </location>
</feature>
<dbReference type="SMART" id="SM00212">
    <property type="entry name" value="UBCc"/>
    <property type="match status" value="1"/>
</dbReference>
<evidence type="ECO:0000313" key="11">
    <source>
        <dbReference type="Proteomes" id="UP000225706"/>
    </source>
</evidence>
<comment type="catalytic activity">
    <reaction evidence="5">
        <text>S-ubiquitinyl-[E1 ubiquitin-activating enzyme]-L-cysteine + [acceptor protein]-N-terminal-amino acid = [E1 ubiquitin-activating enzyme]-L-cysteine + N-terminal-ubiquitinyl-[acceptor protein].</text>
        <dbReference type="EC" id="2.3.2.25"/>
    </reaction>
</comment>
<dbReference type="EMBL" id="LSMT01000185">
    <property type="protein sequence ID" value="PFX24147.1"/>
    <property type="molecule type" value="Genomic_DNA"/>
</dbReference>
<accession>A0A2B4S6D5</accession>
<dbReference type="PANTHER" id="PTHR24067">
    <property type="entry name" value="UBIQUITIN-CONJUGATING ENZYME E2"/>
    <property type="match status" value="1"/>
</dbReference>
<dbReference type="EC" id="2.3.2.25" evidence="6"/>
<dbReference type="GO" id="GO:0061631">
    <property type="term" value="F:ubiquitin conjugating enzyme activity"/>
    <property type="evidence" value="ECO:0007669"/>
    <property type="project" value="UniProtKB-EC"/>
</dbReference>
<organism evidence="10 11">
    <name type="scientific">Stylophora pistillata</name>
    <name type="common">Smooth cauliflower coral</name>
    <dbReference type="NCBI Taxonomy" id="50429"/>
    <lineage>
        <taxon>Eukaryota</taxon>
        <taxon>Metazoa</taxon>
        <taxon>Cnidaria</taxon>
        <taxon>Anthozoa</taxon>
        <taxon>Hexacorallia</taxon>
        <taxon>Scleractinia</taxon>
        <taxon>Astrocoeniina</taxon>
        <taxon>Pocilloporidae</taxon>
        <taxon>Stylophora</taxon>
    </lineage>
</organism>
<gene>
    <name evidence="10" type="primary">Ube2w</name>
    <name evidence="10" type="ORF">AWC38_SpisGene11291</name>
</gene>
<dbReference type="Gene3D" id="3.10.110.10">
    <property type="entry name" value="Ubiquitin Conjugating Enzyme"/>
    <property type="match status" value="1"/>
</dbReference>
<evidence type="ECO:0000256" key="6">
    <source>
        <dbReference type="ARBA" id="ARBA00039075"/>
    </source>
</evidence>
<evidence type="ECO:0000256" key="1">
    <source>
        <dbReference type="ARBA" id="ARBA00000485"/>
    </source>
</evidence>
<comment type="catalytic activity">
    <reaction evidence="1">
        <text>S-ubiquitinyl-[E1 ubiquitin-activating enzyme]-L-cysteine + [E2 ubiquitin-conjugating enzyme]-L-cysteine = [E1 ubiquitin-activating enzyme]-L-cysteine + S-ubiquitinyl-[E2 ubiquitin-conjugating enzyme]-L-cysteine.</text>
        <dbReference type="EC" id="2.3.2.23"/>
    </reaction>
</comment>
<dbReference type="InterPro" id="IPR050113">
    <property type="entry name" value="Ub_conjugating_enzyme"/>
</dbReference>
<dbReference type="InterPro" id="IPR000608">
    <property type="entry name" value="UBC"/>
</dbReference>
<sequence>MRSETQKPLQEVRCVKLIFRQRVLTKLFPSEEDSDIDDNDDDDDDDGDLETTSQSSVRTVKQDSPEIPTESGKRKLSNVEDINFPRRKVSSRDEQATPSLPSRLIGVEKLVSLPESLSTAPENREEPKDEKSREHVARGTGSDLSKSSEQVCKLSKNQKRKLKKKRHKERIRSSGWIIHVEGAPGTLYDGEKFQLEFKFGSKYPFESPEVIFGGSNIPVHPHVYSNGHICLSILTDDWSPALSVESVCLSIVSMLSSCQEKKQPPDNNWYVKTCHKSPKKTRWWYHDDSV</sequence>
<dbReference type="GO" id="GO:0016567">
    <property type="term" value="P:protein ubiquitination"/>
    <property type="evidence" value="ECO:0007669"/>
    <property type="project" value="UniProtKB-ARBA"/>
</dbReference>
<evidence type="ECO:0000256" key="8">
    <source>
        <dbReference type="SAM" id="MobiDB-lite"/>
    </source>
</evidence>
<evidence type="ECO:0000256" key="5">
    <source>
        <dbReference type="ARBA" id="ARBA00035805"/>
    </source>
</evidence>
<dbReference type="AlphaFoldDB" id="A0A2B4S6D5"/>
<feature type="compositionally biased region" description="Basic residues" evidence="8">
    <location>
        <begin position="156"/>
        <end position="166"/>
    </location>
</feature>
<protein>
    <recommendedName>
        <fullName evidence="7">N-terminal E2 ubiquitin-conjugating enzyme</fullName>
        <ecNumber evidence="2">2.3.2.23</ecNumber>
        <ecNumber evidence="6">2.3.2.25</ecNumber>
    </recommendedName>
</protein>
<dbReference type="OrthoDB" id="406833at2759"/>
<dbReference type="FunFam" id="3.10.110.10:FF:000022">
    <property type="entry name" value="Ubiquitin-conjugating enzyme E2 W"/>
    <property type="match status" value="1"/>
</dbReference>
<dbReference type="EC" id="2.3.2.23" evidence="2"/>
<keyword evidence="11" id="KW-1185">Reference proteome</keyword>
<evidence type="ECO:0000256" key="7">
    <source>
        <dbReference type="ARBA" id="ARBA00042168"/>
    </source>
</evidence>
<feature type="compositionally biased region" description="Basic and acidic residues" evidence="8">
    <location>
        <begin position="122"/>
        <end position="137"/>
    </location>
</feature>
<proteinExistence type="predicted"/>
<keyword evidence="4" id="KW-0833">Ubl conjugation pathway</keyword>
<dbReference type="Pfam" id="PF00179">
    <property type="entry name" value="UQ_con"/>
    <property type="match status" value="1"/>
</dbReference>
<feature type="region of interest" description="Disordered" evidence="8">
    <location>
        <begin position="28"/>
        <end position="166"/>
    </location>
</feature>
<dbReference type="CDD" id="cd23808">
    <property type="entry name" value="UBCc_UBE2W"/>
    <property type="match status" value="1"/>
</dbReference>
<dbReference type="STRING" id="50429.A0A2B4S6D5"/>